<dbReference type="PANTHER" id="PTHR43549:SF3">
    <property type="entry name" value="MULTIDRUG RESISTANCE PROTEIN YPNP-RELATED"/>
    <property type="match status" value="1"/>
</dbReference>
<evidence type="ECO:0000256" key="1">
    <source>
        <dbReference type="ARBA" id="ARBA00004651"/>
    </source>
</evidence>
<dbReference type="PANTHER" id="PTHR43549">
    <property type="entry name" value="MULTIDRUG RESISTANCE PROTEIN YPNP-RELATED"/>
    <property type="match status" value="1"/>
</dbReference>
<feature type="transmembrane region" description="Helical" evidence="7">
    <location>
        <begin position="391"/>
        <end position="415"/>
    </location>
</feature>
<keyword evidence="9" id="KW-1185">Reference proteome</keyword>
<feature type="transmembrane region" description="Helical" evidence="7">
    <location>
        <begin position="92"/>
        <end position="114"/>
    </location>
</feature>
<dbReference type="GO" id="GO:0005886">
    <property type="term" value="C:plasma membrane"/>
    <property type="evidence" value="ECO:0007669"/>
    <property type="project" value="UniProtKB-SubCell"/>
</dbReference>
<dbReference type="AlphaFoldDB" id="A0A810Q469"/>
<keyword evidence="6 7" id="KW-0472">Membrane</keyword>
<evidence type="ECO:0000256" key="6">
    <source>
        <dbReference type="ARBA" id="ARBA00023136"/>
    </source>
</evidence>
<dbReference type="Pfam" id="PF01554">
    <property type="entry name" value="MatE"/>
    <property type="match status" value="2"/>
</dbReference>
<dbReference type="GO" id="GO:0015297">
    <property type="term" value="F:antiporter activity"/>
    <property type="evidence" value="ECO:0007669"/>
    <property type="project" value="InterPro"/>
</dbReference>
<evidence type="ECO:0000313" key="8">
    <source>
        <dbReference type="EMBL" id="BCK82774.1"/>
    </source>
</evidence>
<feature type="transmembrane region" description="Helical" evidence="7">
    <location>
        <begin position="12"/>
        <end position="31"/>
    </location>
</feature>
<keyword evidence="2" id="KW-0813">Transport</keyword>
<feature type="transmembrane region" description="Helical" evidence="7">
    <location>
        <begin position="163"/>
        <end position="186"/>
    </location>
</feature>
<dbReference type="KEGG" id="pfaa:MM59RIKEN_00930"/>
<feature type="transmembrane region" description="Helical" evidence="7">
    <location>
        <begin position="192"/>
        <end position="213"/>
    </location>
</feature>
<feature type="transmembrane region" description="Helical" evidence="7">
    <location>
        <begin position="134"/>
        <end position="151"/>
    </location>
</feature>
<dbReference type="InterPro" id="IPR052031">
    <property type="entry name" value="Membrane_Transporter-Flippase"/>
</dbReference>
<evidence type="ECO:0000256" key="2">
    <source>
        <dbReference type="ARBA" id="ARBA00022448"/>
    </source>
</evidence>
<keyword evidence="3" id="KW-1003">Cell membrane</keyword>
<keyword evidence="5 7" id="KW-1133">Transmembrane helix</keyword>
<dbReference type="InterPro" id="IPR002528">
    <property type="entry name" value="MATE_fam"/>
</dbReference>
<feature type="transmembrane region" description="Helical" evidence="7">
    <location>
        <begin position="360"/>
        <end position="379"/>
    </location>
</feature>
<gene>
    <name evidence="8" type="ORF">MM59RIKEN_00930</name>
</gene>
<dbReference type="NCBIfam" id="TIGR00797">
    <property type="entry name" value="matE"/>
    <property type="match status" value="1"/>
</dbReference>
<sequence length="454" mass="48815">MVKNLTEGKPLKLLFFFALPMVAGNLFQQLYNMVDTAVVGKFVGEDAVAAVGSSFPIVFLSVAVASGLSMGCNVVVSQLFGAGRIHEMKSTISTAILSLGVLGLVIMALGTILAGPLLRLLGTDPDIMTDSRTYLQIYFGGAVFLFLYNTLNGIYNAQGDSRTPLIFLMISSLTNIVLDLLFVIQFNMGVAGVAWATLIAQGMCAVASLLVMFRRMKNMPCEPEKEGTKIPLFHMTAVKRIAQIGLPSMLQQSLVSLSMMMMQGLVNTFGKVLVAGYTAATKIDTLAMLPNMNISNAMSSFTAQNIGAGKYERVREGLKACILMVVAFSLLITIILFLFGNQLLSLFLDPGDTSGALGYGLSYMHTVSVFYILMGLLFVPNGMLRGAGDMGAFTISSMANLFSRVAIAYALVYLTPLGANAIWWSIPAGWLIGATVSLLRVKSGKWMRKAVADR</sequence>
<evidence type="ECO:0000256" key="5">
    <source>
        <dbReference type="ARBA" id="ARBA00022989"/>
    </source>
</evidence>
<evidence type="ECO:0000313" key="9">
    <source>
        <dbReference type="Proteomes" id="UP000679848"/>
    </source>
</evidence>
<dbReference type="RefSeq" id="WP_187029055.1">
    <property type="nucleotide sequence ID" value="NZ_AP023420.1"/>
</dbReference>
<evidence type="ECO:0000256" key="4">
    <source>
        <dbReference type="ARBA" id="ARBA00022692"/>
    </source>
</evidence>
<dbReference type="InterPro" id="IPR048279">
    <property type="entry name" value="MdtK-like"/>
</dbReference>
<feature type="transmembrane region" description="Helical" evidence="7">
    <location>
        <begin position="320"/>
        <end position="340"/>
    </location>
</feature>
<dbReference type="PIRSF" id="PIRSF006603">
    <property type="entry name" value="DinF"/>
    <property type="match status" value="1"/>
</dbReference>
<evidence type="ECO:0000256" key="3">
    <source>
        <dbReference type="ARBA" id="ARBA00022475"/>
    </source>
</evidence>
<keyword evidence="4 7" id="KW-0812">Transmembrane</keyword>
<name>A0A810Q469_9FIRM</name>
<comment type="subcellular location">
    <subcellularLocation>
        <location evidence="1">Cell membrane</location>
        <topology evidence="1">Multi-pass membrane protein</topology>
    </subcellularLocation>
</comment>
<protein>
    <submittedName>
        <fullName evidence="8">MATE family efflux transporter</fullName>
    </submittedName>
</protein>
<organism evidence="8 9">
    <name type="scientific">Pusillibacter faecalis</name>
    <dbReference type="NCBI Taxonomy" id="2714358"/>
    <lineage>
        <taxon>Bacteria</taxon>
        <taxon>Bacillati</taxon>
        <taxon>Bacillota</taxon>
        <taxon>Clostridia</taxon>
        <taxon>Eubacteriales</taxon>
        <taxon>Oscillospiraceae</taxon>
        <taxon>Pusillibacter</taxon>
    </lineage>
</organism>
<feature type="transmembrane region" description="Helical" evidence="7">
    <location>
        <begin position="57"/>
        <end position="80"/>
    </location>
</feature>
<reference evidence="8" key="1">
    <citation type="submission" date="2020-09" db="EMBL/GenBank/DDBJ databases">
        <title>New species isolated from human feces.</title>
        <authorList>
            <person name="Kitahara M."/>
            <person name="Shigeno Y."/>
            <person name="Shime M."/>
            <person name="Matsumoto Y."/>
            <person name="Nakamura S."/>
            <person name="Motooka D."/>
            <person name="Fukuoka S."/>
            <person name="Nishikawa H."/>
            <person name="Benno Y."/>
        </authorList>
    </citation>
    <scope>NUCLEOTIDE SEQUENCE</scope>
    <source>
        <strain evidence="8">MM59</strain>
    </source>
</reference>
<evidence type="ECO:0000256" key="7">
    <source>
        <dbReference type="SAM" id="Phobius"/>
    </source>
</evidence>
<dbReference type="GO" id="GO:0042910">
    <property type="term" value="F:xenobiotic transmembrane transporter activity"/>
    <property type="evidence" value="ECO:0007669"/>
    <property type="project" value="InterPro"/>
</dbReference>
<dbReference type="EMBL" id="AP023420">
    <property type="protein sequence ID" value="BCK82774.1"/>
    <property type="molecule type" value="Genomic_DNA"/>
</dbReference>
<dbReference type="CDD" id="cd13138">
    <property type="entry name" value="MATE_yoeA_like"/>
    <property type="match status" value="1"/>
</dbReference>
<feature type="transmembrane region" description="Helical" evidence="7">
    <location>
        <begin position="421"/>
        <end position="439"/>
    </location>
</feature>
<dbReference type="Proteomes" id="UP000679848">
    <property type="component" value="Chromosome"/>
</dbReference>
<accession>A0A810Q469</accession>
<proteinExistence type="predicted"/>